<dbReference type="GO" id="GO:0008017">
    <property type="term" value="F:microtubule binding"/>
    <property type="evidence" value="ECO:0007669"/>
    <property type="project" value="TreeGrafter"/>
</dbReference>
<organism evidence="2 3">
    <name type="scientific">Aspergillus calidoustus</name>
    <dbReference type="NCBI Taxonomy" id="454130"/>
    <lineage>
        <taxon>Eukaryota</taxon>
        <taxon>Fungi</taxon>
        <taxon>Dikarya</taxon>
        <taxon>Ascomycota</taxon>
        <taxon>Pezizomycotina</taxon>
        <taxon>Eurotiomycetes</taxon>
        <taxon>Eurotiomycetidae</taxon>
        <taxon>Eurotiales</taxon>
        <taxon>Aspergillaceae</taxon>
        <taxon>Aspergillus</taxon>
        <taxon>Aspergillus subgen. Nidulantes</taxon>
    </lineage>
</organism>
<reference evidence="3" key="1">
    <citation type="journal article" date="2016" name="Genome Announc.">
        <title>Draft genome sequences of fungus Aspergillus calidoustus.</title>
        <authorList>
            <person name="Horn F."/>
            <person name="Linde J."/>
            <person name="Mattern D.J."/>
            <person name="Walther G."/>
            <person name="Guthke R."/>
            <person name="Scherlach K."/>
            <person name="Martin K."/>
            <person name="Brakhage A.A."/>
            <person name="Petzke L."/>
            <person name="Valiante V."/>
        </authorList>
    </citation>
    <scope>NUCLEOTIDE SEQUENCE [LARGE SCALE GENOMIC DNA]</scope>
    <source>
        <strain evidence="3">SF006504</strain>
    </source>
</reference>
<dbReference type="InterPro" id="IPR020850">
    <property type="entry name" value="GED_dom"/>
</dbReference>
<protein>
    <recommendedName>
        <fullName evidence="1">GED domain-containing protein</fullName>
    </recommendedName>
</protein>
<dbReference type="GO" id="GO:0016020">
    <property type="term" value="C:membrane"/>
    <property type="evidence" value="ECO:0007669"/>
    <property type="project" value="TreeGrafter"/>
</dbReference>
<evidence type="ECO:0000313" key="2">
    <source>
        <dbReference type="EMBL" id="CEL01378.1"/>
    </source>
</evidence>
<dbReference type="GO" id="GO:0003924">
    <property type="term" value="F:GTPase activity"/>
    <property type="evidence" value="ECO:0007669"/>
    <property type="project" value="InterPro"/>
</dbReference>
<name>A0A0U5FPH1_ASPCI</name>
<proteinExistence type="predicted"/>
<feature type="domain" description="GED" evidence="1">
    <location>
        <begin position="538"/>
        <end position="629"/>
    </location>
</feature>
<evidence type="ECO:0000259" key="1">
    <source>
        <dbReference type="PROSITE" id="PS51388"/>
    </source>
</evidence>
<dbReference type="Gene3D" id="3.40.50.300">
    <property type="entry name" value="P-loop containing nucleotide triphosphate hydrolases"/>
    <property type="match status" value="1"/>
</dbReference>
<dbReference type="GO" id="GO:0048312">
    <property type="term" value="P:intracellular distribution of mitochondria"/>
    <property type="evidence" value="ECO:0007669"/>
    <property type="project" value="TreeGrafter"/>
</dbReference>
<dbReference type="PANTHER" id="PTHR11566">
    <property type="entry name" value="DYNAMIN"/>
    <property type="match status" value="1"/>
</dbReference>
<accession>A0A0U5FPH1</accession>
<dbReference type="OrthoDB" id="415706at2759"/>
<dbReference type="PANTHER" id="PTHR11566:SF149">
    <property type="entry name" value="GTPASE, PUTATIVE (AFU_ORTHOLOGUE AFUA_6G11890)-RELATED"/>
    <property type="match status" value="1"/>
</dbReference>
<dbReference type="InterPro" id="IPR001401">
    <property type="entry name" value="Dynamin_GTPase"/>
</dbReference>
<dbReference type="GO" id="GO:0016559">
    <property type="term" value="P:peroxisome fission"/>
    <property type="evidence" value="ECO:0007669"/>
    <property type="project" value="TreeGrafter"/>
</dbReference>
<dbReference type="PROSITE" id="PS51388">
    <property type="entry name" value="GED"/>
    <property type="match status" value="1"/>
</dbReference>
<gene>
    <name evidence="2" type="ORF">ASPCAL00962</name>
</gene>
<dbReference type="InterPro" id="IPR045063">
    <property type="entry name" value="Dynamin_N"/>
</dbReference>
<dbReference type="PRINTS" id="PR00195">
    <property type="entry name" value="DYNAMIN"/>
</dbReference>
<dbReference type="EMBL" id="CDMC01000001">
    <property type="protein sequence ID" value="CEL01378.1"/>
    <property type="molecule type" value="Genomic_DNA"/>
</dbReference>
<dbReference type="STRING" id="454130.A0A0U5FPH1"/>
<dbReference type="Pfam" id="PF00350">
    <property type="entry name" value="Dynamin_N"/>
    <property type="match status" value="1"/>
</dbReference>
<keyword evidence="3" id="KW-1185">Reference proteome</keyword>
<dbReference type="SMART" id="SM00053">
    <property type="entry name" value="DYNc"/>
    <property type="match status" value="1"/>
</dbReference>
<dbReference type="GO" id="GO:0000266">
    <property type="term" value="P:mitochondrial fission"/>
    <property type="evidence" value="ECO:0007669"/>
    <property type="project" value="TreeGrafter"/>
</dbReference>
<dbReference type="AlphaFoldDB" id="A0A0U5FPH1"/>
<dbReference type="SUPFAM" id="SSF52540">
    <property type="entry name" value="P-loop containing nucleoside triphosphate hydrolases"/>
    <property type="match status" value="1"/>
</dbReference>
<dbReference type="GO" id="GO:0005874">
    <property type="term" value="C:microtubule"/>
    <property type="evidence" value="ECO:0007669"/>
    <property type="project" value="TreeGrafter"/>
</dbReference>
<dbReference type="InterPro" id="IPR022812">
    <property type="entry name" value="Dynamin"/>
</dbReference>
<dbReference type="GO" id="GO:0005525">
    <property type="term" value="F:GTP binding"/>
    <property type="evidence" value="ECO:0007669"/>
    <property type="project" value="InterPro"/>
</dbReference>
<evidence type="ECO:0000313" key="3">
    <source>
        <dbReference type="Proteomes" id="UP000054771"/>
    </source>
</evidence>
<dbReference type="GO" id="GO:0005739">
    <property type="term" value="C:mitochondrion"/>
    <property type="evidence" value="ECO:0007669"/>
    <property type="project" value="TreeGrafter"/>
</dbReference>
<sequence>MATQAPENVALKQLQSEQAELLNTIDRLAELGVREKIELPQVVVWGRQWREKDLIPGILSGIPFPTKGDGPASFTTEISLRRHPHPRFRAVIEPSLSRTVEVRNRLQASSLRVFTSEGDLWLVYEEVFKYLNSTGTITIDDILKVEICGPDKPNVTIVDLPALHLSTTSDGDTKQDLSVARQTVERYMGNPNSILLAVTNASNRPKTIRTAEKFDPNLERTIGIIVHPDVIEPSSDDEDKCLQLLWDGRAKLPLGWHAISTVAQQDPAGDPSGQVSDKPHVGKWAELPQEIVGFESLRRRVSQLLLERTQHNLPQLIAAAEGTLKEQQAKLTKLGVRLTSAEQQRGELLRIACEFESTVRQALWETYNTIMTMPQTDIQGWVPNPIRQVELEREINDEAQLIQEVGIMSFGDHSVVRSLFQAQVQPWLSLARKHLRTASEAATEFLSLLLQHIAPNHIGRGIYQEIISQALERIEYDLTEKLTELSSHHTRAYPSISSKTLLDSSQRLRKHQSQGSETRGAHLIPCGLSEGFPRNQYALRIIDLVQAYYDSAMMVFTENIATLAIENRLLLPLETIFSSKLVCGMEQEQIERLVSEPASFDDDRQALKLEINTLEACPEICRRYIKPVSLLKHQRSKGKLTSSSQTSVLSVSPDIDRPALVFVPQKRGMEETLTVGMRPQQRARLDGNGDLSEWVRVVFGHIWKVAPKKRFGPGLCAESHSKGWSRSLTTKHAWL</sequence>
<dbReference type="InterPro" id="IPR027417">
    <property type="entry name" value="P-loop_NTPase"/>
</dbReference>
<dbReference type="Proteomes" id="UP000054771">
    <property type="component" value="Unassembled WGS sequence"/>
</dbReference>
<dbReference type="GO" id="GO:0006897">
    <property type="term" value="P:endocytosis"/>
    <property type="evidence" value="ECO:0007669"/>
    <property type="project" value="TreeGrafter"/>
</dbReference>